<dbReference type="EMBL" id="CP078075">
    <property type="protein sequence ID" value="WDM43317.1"/>
    <property type="molecule type" value="Genomic_DNA"/>
</dbReference>
<reference evidence="2 3" key="1">
    <citation type="submission" date="2021-06" db="EMBL/GenBank/DDBJ databases">
        <title>Genome-based taxonomic framework of Microbacterium strains isolated from marine environment, the description of four new species and reclassification of four preexisting species.</title>
        <authorList>
            <person name="Lee S.D."/>
            <person name="Kim S.-M."/>
            <person name="Byeon Y.-S."/>
            <person name="Yang H.L."/>
            <person name="Kim I.S."/>
        </authorList>
    </citation>
    <scope>NUCLEOTIDE SEQUENCE [LARGE SCALE GENOMIC DNA]</scope>
    <source>
        <strain evidence="2 3">KACC 14465</strain>
    </source>
</reference>
<keyword evidence="1" id="KW-0732">Signal</keyword>
<feature type="signal peptide" evidence="1">
    <location>
        <begin position="1"/>
        <end position="23"/>
    </location>
</feature>
<evidence type="ECO:0000313" key="2">
    <source>
        <dbReference type="EMBL" id="WDM43317.1"/>
    </source>
</evidence>
<accession>A0ABY7XML3</accession>
<dbReference type="RefSeq" id="WP_282217170.1">
    <property type="nucleotide sequence ID" value="NZ_BAAAUN010000001.1"/>
</dbReference>
<sequence length="223" mass="22813">MKIKTTLSAGVLAVVLAAMGSPAYGEEAPSPDALPIEGAEYTPVEPIDATLVIDGKPADIAVMADFDPEAPALVFDETGNPVAVSDIELIYADGQTAKVEAVDTTNRAALAGCSWYSWVAPGTGTWYTSVNGCSFIGLNAATQVGYSWTVDSNSSGSACLNGRGYQYLTWPGGGGYSELWGGIGCGSGGDSGGDALPWGNVASTKRIKMISYSTPSGSAGMFQ</sequence>
<feature type="chain" id="PRO_5047430710" description="Secreted protein" evidence="1">
    <location>
        <begin position="24"/>
        <end position="223"/>
    </location>
</feature>
<evidence type="ECO:0000256" key="1">
    <source>
        <dbReference type="SAM" id="SignalP"/>
    </source>
</evidence>
<organism evidence="2 3">
    <name type="scientific">Microbacterium luteolum</name>
    <name type="common">Aureobacterium luteolum</name>
    <dbReference type="NCBI Taxonomy" id="69367"/>
    <lineage>
        <taxon>Bacteria</taxon>
        <taxon>Bacillati</taxon>
        <taxon>Actinomycetota</taxon>
        <taxon>Actinomycetes</taxon>
        <taxon>Micrococcales</taxon>
        <taxon>Microbacteriaceae</taxon>
        <taxon>Microbacterium</taxon>
    </lineage>
</organism>
<dbReference type="Proteomes" id="UP001215097">
    <property type="component" value="Chromosome"/>
</dbReference>
<evidence type="ECO:0000313" key="3">
    <source>
        <dbReference type="Proteomes" id="UP001215097"/>
    </source>
</evidence>
<evidence type="ECO:0008006" key="4">
    <source>
        <dbReference type="Google" id="ProtNLM"/>
    </source>
</evidence>
<proteinExistence type="predicted"/>
<protein>
    <recommendedName>
        <fullName evidence="4">Secreted protein</fullName>
    </recommendedName>
</protein>
<keyword evidence="3" id="KW-1185">Reference proteome</keyword>
<name>A0ABY7XML3_MICLT</name>
<gene>
    <name evidence="2" type="ORF">KV395_08665</name>
</gene>